<dbReference type="InterPro" id="IPR002818">
    <property type="entry name" value="DJ-1/PfpI"/>
</dbReference>
<gene>
    <name evidence="2" type="ORF">FYJ45_16570</name>
</gene>
<sequence>MKALACIYEIVILNYFLKFTGSEVVFCSIDGRRITSMEGYSINVNAKLPDINAGEIRSIIIPGGDVSGIKNEMVYELLKNIKKGGKVIAGICAGVDVLDAAGILQDVKSIHSEDADITRDNHIITSRANAYVDFAIEVGKEFSLFENEADLQETIDFWKYFKRM</sequence>
<dbReference type="AlphaFoldDB" id="A0A6N7WJE1"/>
<dbReference type="EMBL" id="VUMI01000028">
    <property type="protein sequence ID" value="MSS89834.1"/>
    <property type="molecule type" value="Genomic_DNA"/>
</dbReference>
<protein>
    <recommendedName>
        <fullName evidence="1">DJ-1/PfpI domain-containing protein</fullName>
    </recommendedName>
</protein>
<comment type="caution">
    <text evidence="2">The sequence shown here is derived from an EMBL/GenBank/DDBJ whole genome shotgun (WGS) entry which is preliminary data.</text>
</comment>
<dbReference type="GeneID" id="86054653"/>
<dbReference type="RefSeq" id="WP_154465899.1">
    <property type="nucleotide sequence ID" value="NZ_JAXDZL010000120.1"/>
</dbReference>
<organism evidence="2 3">
    <name type="scientific">Eisenbergiella porci</name>
    <dbReference type="NCBI Taxonomy" id="2652274"/>
    <lineage>
        <taxon>Bacteria</taxon>
        <taxon>Bacillati</taxon>
        <taxon>Bacillota</taxon>
        <taxon>Clostridia</taxon>
        <taxon>Lachnospirales</taxon>
        <taxon>Lachnospiraceae</taxon>
        <taxon>Eisenbergiella</taxon>
    </lineage>
</organism>
<keyword evidence="3" id="KW-1185">Reference proteome</keyword>
<dbReference type="Pfam" id="PF01965">
    <property type="entry name" value="DJ-1_PfpI"/>
    <property type="match status" value="1"/>
</dbReference>
<name>A0A6N7WJE1_9FIRM</name>
<evidence type="ECO:0000313" key="3">
    <source>
        <dbReference type="Proteomes" id="UP000436047"/>
    </source>
</evidence>
<dbReference type="SUPFAM" id="SSF52317">
    <property type="entry name" value="Class I glutamine amidotransferase-like"/>
    <property type="match status" value="1"/>
</dbReference>
<accession>A0A6N7WJE1</accession>
<proteinExistence type="predicted"/>
<evidence type="ECO:0000259" key="1">
    <source>
        <dbReference type="Pfam" id="PF01965"/>
    </source>
</evidence>
<feature type="domain" description="DJ-1/PfpI" evidence="1">
    <location>
        <begin position="8"/>
        <end position="106"/>
    </location>
</feature>
<dbReference type="Proteomes" id="UP000436047">
    <property type="component" value="Unassembled WGS sequence"/>
</dbReference>
<dbReference type="InterPro" id="IPR029062">
    <property type="entry name" value="Class_I_gatase-like"/>
</dbReference>
<dbReference type="Gene3D" id="3.40.50.880">
    <property type="match status" value="1"/>
</dbReference>
<reference evidence="2 3" key="1">
    <citation type="submission" date="2019-08" db="EMBL/GenBank/DDBJ databases">
        <title>In-depth cultivation of the pig gut microbiome towards novel bacterial diversity and tailored functional studies.</title>
        <authorList>
            <person name="Wylensek D."/>
            <person name="Hitch T.C.A."/>
            <person name="Clavel T."/>
        </authorList>
    </citation>
    <scope>NUCLEOTIDE SEQUENCE [LARGE SCALE GENOMIC DNA]</scope>
    <source>
        <strain evidence="2 3">WCA-389-WT-23B</strain>
    </source>
</reference>
<evidence type="ECO:0000313" key="2">
    <source>
        <dbReference type="EMBL" id="MSS89834.1"/>
    </source>
</evidence>